<accession>A0ACC2RBE6</accession>
<keyword evidence="2" id="KW-1185">Reference proteome</keyword>
<organism evidence="1 2">
    <name type="scientific">Mythimna loreyi</name>
    <dbReference type="NCBI Taxonomy" id="667449"/>
    <lineage>
        <taxon>Eukaryota</taxon>
        <taxon>Metazoa</taxon>
        <taxon>Ecdysozoa</taxon>
        <taxon>Arthropoda</taxon>
        <taxon>Hexapoda</taxon>
        <taxon>Insecta</taxon>
        <taxon>Pterygota</taxon>
        <taxon>Neoptera</taxon>
        <taxon>Endopterygota</taxon>
        <taxon>Lepidoptera</taxon>
        <taxon>Glossata</taxon>
        <taxon>Ditrysia</taxon>
        <taxon>Noctuoidea</taxon>
        <taxon>Noctuidae</taxon>
        <taxon>Noctuinae</taxon>
        <taxon>Hadenini</taxon>
        <taxon>Mythimna</taxon>
    </lineage>
</organism>
<reference evidence="1" key="1">
    <citation type="submission" date="2023-03" db="EMBL/GenBank/DDBJ databases">
        <title>Chromosome-level genomes of two armyworms, Mythimna separata and Mythimna loreyi, provide insights into the biosynthesis and reception of sex pheromones.</title>
        <authorList>
            <person name="Zhao H."/>
        </authorList>
    </citation>
    <scope>NUCLEOTIDE SEQUENCE</scope>
    <source>
        <strain evidence="1">BeijingLab</strain>
    </source>
</reference>
<evidence type="ECO:0000313" key="1">
    <source>
        <dbReference type="EMBL" id="KAJ8737557.1"/>
    </source>
</evidence>
<dbReference type="EMBL" id="CM056777">
    <property type="protein sequence ID" value="KAJ8737557.1"/>
    <property type="molecule type" value="Genomic_DNA"/>
</dbReference>
<evidence type="ECO:0000313" key="2">
    <source>
        <dbReference type="Proteomes" id="UP001231649"/>
    </source>
</evidence>
<proteinExistence type="predicted"/>
<comment type="caution">
    <text evidence="1">The sequence shown here is derived from an EMBL/GenBank/DDBJ whole genome shotgun (WGS) entry which is preliminary data.</text>
</comment>
<gene>
    <name evidence="1" type="ORF">PYW08_000152</name>
</gene>
<protein>
    <submittedName>
        <fullName evidence="1">Uncharacterized protein</fullName>
    </submittedName>
</protein>
<dbReference type="Proteomes" id="UP001231649">
    <property type="component" value="Chromosome 1"/>
</dbReference>
<name>A0ACC2RBE6_9NEOP</name>
<sequence length="66" mass="7122">MSGFVTKLKAGPQQPPPPPPQPLQNNPILEFFEVGSESSTAGPGLIWRVHDAYRKSDGKVSTAAYQ</sequence>